<reference evidence="1 2" key="1">
    <citation type="submission" date="2016-11" db="EMBL/GenBank/DDBJ databases">
        <authorList>
            <person name="Jaros S."/>
            <person name="Januszkiewicz K."/>
            <person name="Wedrychowicz H."/>
        </authorList>
    </citation>
    <scope>NUCLEOTIDE SEQUENCE [LARGE SCALE GENOMIC DNA]</scope>
    <source>
        <strain evidence="1 2">DSM 45408</strain>
    </source>
</reference>
<protein>
    <submittedName>
        <fullName evidence="1">HEAT repeat-containing protein</fullName>
    </submittedName>
</protein>
<proteinExistence type="predicted"/>
<dbReference type="STRING" id="1070870.SAMN05444351_1906"/>
<dbReference type="InterPro" id="IPR011989">
    <property type="entry name" value="ARM-like"/>
</dbReference>
<dbReference type="Pfam" id="PF13646">
    <property type="entry name" value="HEAT_2"/>
    <property type="match status" value="1"/>
</dbReference>
<dbReference type="SUPFAM" id="SSF48371">
    <property type="entry name" value="ARM repeat"/>
    <property type="match status" value="1"/>
</dbReference>
<dbReference type="AlphaFoldDB" id="A0A1M5I5J9"/>
<dbReference type="OrthoDB" id="9134742at2"/>
<evidence type="ECO:0000313" key="1">
    <source>
        <dbReference type="EMBL" id="SHG23531.1"/>
    </source>
</evidence>
<accession>A0A1M5I5J9</accession>
<dbReference type="Gene3D" id="1.25.10.10">
    <property type="entry name" value="Leucine-rich Repeat Variant"/>
    <property type="match status" value="1"/>
</dbReference>
<dbReference type="RefSeq" id="WP_073419936.1">
    <property type="nucleotide sequence ID" value="NZ_FQVX01000002.1"/>
</dbReference>
<dbReference type="EMBL" id="FQVX01000002">
    <property type="protein sequence ID" value="SHG23531.1"/>
    <property type="molecule type" value="Genomic_DNA"/>
</dbReference>
<sequence>MPTTNPPAGPSAGLAEALGAPDPSVRLRAALAAGSSPGPGLLEVLVRRCAAEPDPFVRDMLTWSLTRLPADETLPRLRRELGSPVPRARAQALHTLSKLGDARAWAWVSGDLLRDPDDDVARTAWRTAVALAPDGERAGLAAALASQLGRGGRDVRLSLSRALVALGDAVAPALAGAAAGPDPEAAAHARATEALARDPEAGFDAALADARRLAALGPERAAAAAAGQGAGS</sequence>
<keyword evidence="2" id="KW-1185">Reference proteome</keyword>
<evidence type="ECO:0000313" key="2">
    <source>
        <dbReference type="Proteomes" id="UP000184471"/>
    </source>
</evidence>
<name>A0A1M5I5J9_9ACTN</name>
<dbReference type="InterPro" id="IPR016024">
    <property type="entry name" value="ARM-type_fold"/>
</dbReference>
<organism evidence="1 2">
    <name type="scientific">Geodermatophilus nigrescens</name>
    <dbReference type="NCBI Taxonomy" id="1070870"/>
    <lineage>
        <taxon>Bacteria</taxon>
        <taxon>Bacillati</taxon>
        <taxon>Actinomycetota</taxon>
        <taxon>Actinomycetes</taxon>
        <taxon>Geodermatophilales</taxon>
        <taxon>Geodermatophilaceae</taxon>
        <taxon>Geodermatophilus</taxon>
    </lineage>
</organism>
<dbReference type="Proteomes" id="UP000184471">
    <property type="component" value="Unassembled WGS sequence"/>
</dbReference>
<gene>
    <name evidence="1" type="ORF">SAMN05444351_1906</name>
</gene>